<dbReference type="Proteomes" id="UP001597342">
    <property type="component" value="Unassembled WGS sequence"/>
</dbReference>
<dbReference type="RefSeq" id="WP_379831093.1">
    <property type="nucleotide sequence ID" value="NZ_JBHUHU010000003.1"/>
</dbReference>
<dbReference type="Pfam" id="PF07396">
    <property type="entry name" value="Porin_O_P"/>
    <property type="match status" value="1"/>
</dbReference>
<dbReference type="InterPro" id="IPR023614">
    <property type="entry name" value="Porin_dom_sf"/>
</dbReference>
<dbReference type="EMBL" id="JBHUHU010000003">
    <property type="protein sequence ID" value="MFD2100379.1"/>
    <property type="molecule type" value="Genomic_DNA"/>
</dbReference>
<dbReference type="Gene3D" id="2.40.160.10">
    <property type="entry name" value="Porin"/>
    <property type="match status" value="1"/>
</dbReference>
<dbReference type="SUPFAM" id="SSF56935">
    <property type="entry name" value="Porins"/>
    <property type="match status" value="1"/>
</dbReference>
<comment type="caution">
    <text evidence="1">The sequence shown here is derived from an EMBL/GenBank/DDBJ whole genome shotgun (WGS) entry which is preliminary data.</text>
</comment>
<dbReference type="InterPro" id="IPR010870">
    <property type="entry name" value="Porin_O/P"/>
</dbReference>
<protein>
    <submittedName>
        <fullName evidence="1">Porin</fullName>
    </submittedName>
</protein>
<sequence>MGSFFLFLYVPFSYSQENQPSTFGNGLLNLTGKDSTWSSKIGVRMQLLSISSWSKNDNGFGNPEQNFLVRRARLKFDGFVYSPKLQYKIELGLSNRDISGGSEFTRNTPRYVMDAVVKWNFYQNFELWFGQTKLPGNIERVISSANLQQVDRSLLNSQFNIDRDIGFQLRHHFTLGKNTLVREKFAFSQGEGRNVTEGNLGGHQYTTRLELLPFGNFTSKGDYSGADLKREKTIKLMLGATYDINKDAVKTRSNLGKYMVNDIGFFETDISTVFLDAMLKYQGFSFMGEYADRDSETPIALNSDGSETGDTVLVGNALNLQTGYLFKNNWEISGRFTNIDLNQEITGKEDQKQFTLGVSKYIVGHKLKVQTDLSYLTLSMGNDELMWRLQMEVHL</sequence>
<accession>A0ABW4XZC7</accession>
<organism evidence="1 2">
    <name type="scientific">Flagellimonas iocasae</name>
    <dbReference type="NCBI Taxonomy" id="2055905"/>
    <lineage>
        <taxon>Bacteria</taxon>
        <taxon>Pseudomonadati</taxon>
        <taxon>Bacteroidota</taxon>
        <taxon>Flavobacteriia</taxon>
        <taxon>Flavobacteriales</taxon>
        <taxon>Flavobacteriaceae</taxon>
        <taxon>Flagellimonas</taxon>
    </lineage>
</organism>
<evidence type="ECO:0000313" key="2">
    <source>
        <dbReference type="Proteomes" id="UP001597342"/>
    </source>
</evidence>
<gene>
    <name evidence="1" type="ORF">ACFSJE_11370</name>
</gene>
<reference evidence="2" key="1">
    <citation type="journal article" date="2019" name="Int. J. Syst. Evol. Microbiol.">
        <title>The Global Catalogue of Microorganisms (GCM) 10K type strain sequencing project: providing services to taxonomists for standard genome sequencing and annotation.</title>
        <authorList>
            <consortium name="The Broad Institute Genomics Platform"/>
            <consortium name="The Broad Institute Genome Sequencing Center for Infectious Disease"/>
            <person name="Wu L."/>
            <person name="Ma J."/>
        </authorList>
    </citation>
    <scope>NUCLEOTIDE SEQUENCE [LARGE SCALE GENOMIC DNA]</scope>
    <source>
        <strain evidence="2">JCM 3389</strain>
    </source>
</reference>
<evidence type="ECO:0000313" key="1">
    <source>
        <dbReference type="EMBL" id="MFD2100379.1"/>
    </source>
</evidence>
<proteinExistence type="predicted"/>
<keyword evidence="2" id="KW-1185">Reference proteome</keyword>
<name>A0ABW4XZC7_9FLAO</name>